<dbReference type="Gene3D" id="3.40.50.1820">
    <property type="entry name" value="alpha/beta hydrolase"/>
    <property type="match status" value="1"/>
</dbReference>
<accession>A0A9P9WDQ4</accession>
<dbReference type="Pfam" id="PF12697">
    <property type="entry name" value="Abhydrolase_6"/>
    <property type="match status" value="1"/>
</dbReference>
<dbReference type="PANTHER" id="PTHR37017:SF11">
    <property type="entry name" value="ESTERASE_LIPASE_THIOESTERASE DOMAIN-CONTAINING PROTEIN"/>
    <property type="match status" value="1"/>
</dbReference>
<protein>
    <recommendedName>
        <fullName evidence="1">AB hydrolase-1 domain-containing protein</fullName>
    </recommendedName>
</protein>
<dbReference type="Proteomes" id="UP000829685">
    <property type="component" value="Unassembled WGS sequence"/>
</dbReference>
<comment type="caution">
    <text evidence="2">The sequence shown here is derived from an EMBL/GenBank/DDBJ whole genome shotgun (WGS) entry which is preliminary data.</text>
</comment>
<dbReference type="InterPro" id="IPR052897">
    <property type="entry name" value="Sec-Metab_Biosynth_Hydrolase"/>
</dbReference>
<keyword evidence="3" id="KW-1185">Reference proteome</keyword>
<dbReference type="PANTHER" id="PTHR37017">
    <property type="entry name" value="AB HYDROLASE-1 DOMAIN-CONTAINING PROTEIN-RELATED"/>
    <property type="match status" value="1"/>
</dbReference>
<evidence type="ECO:0000313" key="2">
    <source>
        <dbReference type="EMBL" id="KAI1858190.1"/>
    </source>
</evidence>
<gene>
    <name evidence="2" type="ORF">JX265_010858</name>
</gene>
<sequence length="257" mass="27675">MSPSKPSIFFVHGAYHPPQCYDAVTTLIKDAGYEVSMPRLASLGKDALGITVDDDVAVVRRIANELFEAGKEVVLVGHSYGGHVSAIAAKGLTTRDFKAQGKQGGFKGVVYLSGILAKQGGCAIDACNSAAITPPDVADIYDIQTIDGKTSATVRNTETAIRYFFSPAPKDEIEKTMALLEPQCPDVFYLPALSSPADLSIPQTYVISEQDSMVLLESQERIVADWGMKTVRLENTGHAPFLNHPRRVAEAILEMAS</sequence>
<proteinExistence type="predicted"/>
<dbReference type="InterPro" id="IPR000073">
    <property type="entry name" value="AB_hydrolase_1"/>
</dbReference>
<evidence type="ECO:0000313" key="3">
    <source>
        <dbReference type="Proteomes" id="UP000829685"/>
    </source>
</evidence>
<dbReference type="SUPFAM" id="SSF53474">
    <property type="entry name" value="alpha/beta-Hydrolases"/>
    <property type="match status" value="1"/>
</dbReference>
<feature type="domain" description="AB hydrolase-1" evidence="1">
    <location>
        <begin position="8"/>
        <end position="251"/>
    </location>
</feature>
<organism evidence="2 3">
    <name type="scientific">Neoarthrinium moseri</name>
    <dbReference type="NCBI Taxonomy" id="1658444"/>
    <lineage>
        <taxon>Eukaryota</taxon>
        <taxon>Fungi</taxon>
        <taxon>Dikarya</taxon>
        <taxon>Ascomycota</taxon>
        <taxon>Pezizomycotina</taxon>
        <taxon>Sordariomycetes</taxon>
        <taxon>Xylariomycetidae</taxon>
        <taxon>Amphisphaeriales</taxon>
        <taxon>Apiosporaceae</taxon>
        <taxon>Neoarthrinium</taxon>
    </lineage>
</organism>
<dbReference type="EMBL" id="JAFIMR010000037">
    <property type="protein sequence ID" value="KAI1858190.1"/>
    <property type="molecule type" value="Genomic_DNA"/>
</dbReference>
<dbReference type="InterPro" id="IPR029058">
    <property type="entry name" value="AB_hydrolase_fold"/>
</dbReference>
<name>A0A9P9WDQ4_9PEZI</name>
<evidence type="ECO:0000259" key="1">
    <source>
        <dbReference type="Pfam" id="PF12697"/>
    </source>
</evidence>
<reference evidence="2" key="1">
    <citation type="submission" date="2021-03" db="EMBL/GenBank/DDBJ databases">
        <title>Revisited historic fungal species revealed as producer of novel bioactive compounds through whole genome sequencing and comparative genomics.</title>
        <authorList>
            <person name="Vignolle G.A."/>
            <person name="Hochenegger N."/>
            <person name="Mach R.L."/>
            <person name="Mach-Aigner A.R."/>
            <person name="Javad Rahimi M."/>
            <person name="Salim K.A."/>
            <person name="Chan C.M."/>
            <person name="Lim L.B.L."/>
            <person name="Cai F."/>
            <person name="Druzhinina I.S."/>
            <person name="U'Ren J.M."/>
            <person name="Derntl C."/>
        </authorList>
    </citation>
    <scope>NUCLEOTIDE SEQUENCE</scope>
    <source>
        <strain evidence="2">TUCIM 5799</strain>
    </source>
</reference>
<dbReference type="AlphaFoldDB" id="A0A9P9WDQ4"/>